<dbReference type="Pfam" id="PF02121">
    <property type="entry name" value="IP_trans"/>
    <property type="match status" value="1"/>
</dbReference>
<evidence type="ECO:0000313" key="3">
    <source>
        <dbReference type="Proteomes" id="UP001497512"/>
    </source>
</evidence>
<protein>
    <recommendedName>
        <fullName evidence="1">Phosphatidylinositol transfer protein N-terminal domain-containing protein</fullName>
    </recommendedName>
</protein>
<dbReference type="InterPro" id="IPR023393">
    <property type="entry name" value="START-like_dom_sf"/>
</dbReference>
<dbReference type="InterPro" id="IPR055261">
    <property type="entry name" value="PI_transfer_N"/>
</dbReference>
<dbReference type="CDD" id="cd07815">
    <property type="entry name" value="SRPBCC_PITP"/>
    <property type="match status" value="1"/>
</dbReference>
<reference evidence="2" key="1">
    <citation type="submission" date="2024-02" db="EMBL/GenBank/DDBJ databases">
        <authorList>
            <consortium name="ELIXIR-Norway"/>
            <consortium name="Elixir Norway"/>
        </authorList>
    </citation>
    <scope>NUCLEOTIDE SEQUENCE</scope>
</reference>
<keyword evidence="3" id="KW-1185">Reference proteome</keyword>
<dbReference type="EMBL" id="OZ019898">
    <property type="protein sequence ID" value="CAK9229086.1"/>
    <property type="molecule type" value="Genomic_DNA"/>
</dbReference>
<dbReference type="PANTHER" id="PTHR10658:SF87">
    <property type="entry name" value="PHOSPHATIDYLINOSITOL TRANSFER PROTEIN"/>
    <property type="match status" value="1"/>
</dbReference>
<gene>
    <name evidence="2" type="ORF">CSSPTR1EN2_LOCUS19557</name>
</gene>
<name>A0ABP0UUU4_9BRYO</name>
<feature type="domain" description="Phosphatidylinositol transfer protein N-terminal" evidence="1">
    <location>
        <begin position="3"/>
        <end position="245"/>
    </location>
</feature>
<dbReference type="InterPro" id="IPR001666">
    <property type="entry name" value="PI_transfer"/>
</dbReference>
<evidence type="ECO:0000259" key="1">
    <source>
        <dbReference type="Pfam" id="PF02121"/>
    </source>
</evidence>
<dbReference type="PRINTS" id="PR00391">
    <property type="entry name" value="PITRANSFER"/>
</dbReference>
<dbReference type="SUPFAM" id="SSF55961">
    <property type="entry name" value="Bet v1-like"/>
    <property type="match status" value="1"/>
</dbReference>
<dbReference type="Proteomes" id="UP001497512">
    <property type="component" value="Chromosome 6"/>
</dbReference>
<evidence type="ECO:0000313" key="2">
    <source>
        <dbReference type="EMBL" id="CAK9229086.1"/>
    </source>
</evidence>
<dbReference type="PANTHER" id="PTHR10658">
    <property type="entry name" value="PHOSPHATIDYLINOSITOL TRANSFER PROTEIN"/>
    <property type="match status" value="1"/>
</dbReference>
<sequence>MVAVQEYRIVLPFTVEEYKIAQLYMVAKYSASESSGDDGDGVEVLKNEPFEDHDRRGQYTHKIYHLASKLPSWLVSLVPKKALMLEEEAWNAYPQCTTVLKCPFFNKFQLILETTHLPDYGTTENALNLDSKMIKKRQVEFIDIAMDPVETYVEDEDPTKFKSQKTGRGPLQEGWQKTCSPVMCAYKCVTVDVPYWGFGSRLEKFVSKNAQRKILLEGHRKCFCWLDEWHGLTMEDVRKMEDDTAQAISRARAMALRKVTRQETSSQDLQARENVIENEPSVEDIDKAVASSIMMTSKSKDTSSGSPRLMRRPSLVGPSVALGITTLSASDVEDDVLVLASTAPPLPSPEWKSGSFALRKSMLTDLETKSTLSHSGASCESFASVQSTNDLTSANWESVSSNGLDDESDVANCVAVLDRAIAWAKCRTQKSGSQGTRASGIVTPVAALTSSAEGKEESVIKEDQKNGQKGVSDYVTVIDKAMSAVRRRPGKPM</sequence>
<accession>A0ABP0UUU4</accession>
<organism evidence="2 3">
    <name type="scientific">Sphagnum troendelagicum</name>
    <dbReference type="NCBI Taxonomy" id="128251"/>
    <lineage>
        <taxon>Eukaryota</taxon>
        <taxon>Viridiplantae</taxon>
        <taxon>Streptophyta</taxon>
        <taxon>Embryophyta</taxon>
        <taxon>Bryophyta</taxon>
        <taxon>Sphagnophytina</taxon>
        <taxon>Sphagnopsida</taxon>
        <taxon>Sphagnales</taxon>
        <taxon>Sphagnaceae</taxon>
        <taxon>Sphagnum</taxon>
    </lineage>
</organism>
<dbReference type="Gene3D" id="3.30.530.20">
    <property type="match status" value="1"/>
</dbReference>
<proteinExistence type="predicted"/>